<dbReference type="Proteomes" id="UP000050443">
    <property type="component" value="Unassembled WGS sequence"/>
</dbReference>
<dbReference type="AlphaFoldDB" id="A0A0Q0W643"/>
<keyword evidence="1" id="KW-0812">Transmembrane</keyword>
<evidence type="ECO:0000313" key="2">
    <source>
        <dbReference type="EMBL" id="KQB39841.1"/>
    </source>
</evidence>
<name>A0A0Q0W643_9FLAO</name>
<dbReference type="RefSeq" id="WP_055096676.1">
    <property type="nucleotide sequence ID" value="NZ_JRLF01000012.1"/>
</dbReference>
<dbReference type="OrthoDB" id="1361249at2"/>
<comment type="caution">
    <text evidence="2">The sequence shown here is derived from an EMBL/GenBank/DDBJ whole genome shotgun (WGS) entry which is preliminary data.</text>
</comment>
<proteinExistence type="predicted"/>
<accession>A0A0Q0W643</accession>
<dbReference type="EMBL" id="JRLF01000012">
    <property type="protein sequence ID" value="KQB39841.1"/>
    <property type="molecule type" value="Genomic_DNA"/>
</dbReference>
<keyword evidence="1" id="KW-0472">Membrane</keyword>
<protein>
    <submittedName>
        <fullName evidence="2">Uncharacterized protein</fullName>
    </submittedName>
</protein>
<reference evidence="2 3" key="1">
    <citation type="submission" date="2014-09" db="EMBL/GenBank/DDBJ databases">
        <title>Genome sequence of Flavobacterium aquidurense RC62.</title>
        <authorList>
            <person name="Kim J.F."/>
            <person name="Kwak M.-J."/>
        </authorList>
    </citation>
    <scope>NUCLEOTIDE SEQUENCE [LARGE SCALE GENOMIC DNA]</scope>
    <source>
        <strain evidence="2 3">RC62</strain>
    </source>
</reference>
<keyword evidence="1" id="KW-1133">Transmembrane helix</keyword>
<feature type="transmembrane region" description="Helical" evidence="1">
    <location>
        <begin position="12"/>
        <end position="31"/>
    </location>
</feature>
<sequence length="92" mass="10025">MKTLSFENEIPIAAAIFATAVAFATASIQIASSKFAPKTGYILNDQNECNIPISCCDVPSAQICRSWYPNGPIAFGKNPQGQCIQTLWLCYF</sequence>
<gene>
    <name evidence="2" type="ORF">RC62_1535</name>
</gene>
<evidence type="ECO:0000256" key="1">
    <source>
        <dbReference type="SAM" id="Phobius"/>
    </source>
</evidence>
<evidence type="ECO:0000313" key="3">
    <source>
        <dbReference type="Proteomes" id="UP000050443"/>
    </source>
</evidence>
<organism evidence="2 3">
    <name type="scientific">Flavobacterium aquidurense</name>
    <dbReference type="NCBI Taxonomy" id="362413"/>
    <lineage>
        <taxon>Bacteria</taxon>
        <taxon>Pseudomonadati</taxon>
        <taxon>Bacteroidota</taxon>
        <taxon>Flavobacteriia</taxon>
        <taxon>Flavobacteriales</taxon>
        <taxon>Flavobacteriaceae</taxon>
        <taxon>Flavobacterium</taxon>
    </lineage>
</organism>
<dbReference type="PATRIC" id="fig|362413.3.peg.1497"/>